<keyword evidence="1" id="KW-0812">Transmembrane</keyword>
<dbReference type="OrthoDB" id="1118217at2"/>
<keyword evidence="1" id="KW-1133">Transmembrane helix</keyword>
<gene>
    <name evidence="2" type="ORF">SanaruYs_15480</name>
</gene>
<proteinExistence type="predicted"/>
<dbReference type="EMBL" id="BHXQ01000002">
    <property type="protein sequence ID" value="GCC51325.1"/>
    <property type="molecule type" value="Genomic_DNA"/>
</dbReference>
<organism evidence="2 3">
    <name type="scientific">Chryseotalea sanaruensis</name>
    <dbReference type="NCBI Taxonomy" id="2482724"/>
    <lineage>
        <taxon>Bacteria</taxon>
        <taxon>Pseudomonadati</taxon>
        <taxon>Bacteroidota</taxon>
        <taxon>Cytophagia</taxon>
        <taxon>Cytophagales</taxon>
        <taxon>Chryseotaleaceae</taxon>
        <taxon>Chryseotalea</taxon>
    </lineage>
</organism>
<comment type="caution">
    <text evidence="2">The sequence shown here is derived from an EMBL/GenBank/DDBJ whole genome shotgun (WGS) entry which is preliminary data.</text>
</comment>
<sequence>MPSLFSNSAGTLAQNAYHSSLSPFNNNLCSGFTINDTLPATHHLQIYNLSLSALFMLAYGVLQKKIIRHTIYQVNNTTPLHERFCYELRMPYQLRHQQAHFMQQDLAQRFPHYKVHLENQFVFNPLLYPSQSGHSEVLIITQASVS</sequence>
<keyword evidence="3" id="KW-1185">Reference proteome</keyword>
<evidence type="ECO:0000313" key="2">
    <source>
        <dbReference type="EMBL" id="GCC51325.1"/>
    </source>
</evidence>
<evidence type="ECO:0000313" key="3">
    <source>
        <dbReference type="Proteomes" id="UP000288227"/>
    </source>
</evidence>
<evidence type="ECO:0000256" key="1">
    <source>
        <dbReference type="SAM" id="Phobius"/>
    </source>
</evidence>
<accession>A0A401U8W7</accession>
<name>A0A401U8W7_9BACT</name>
<feature type="transmembrane region" description="Helical" evidence="1">
    <location>
        <begin position="44"/>
        <end position="62"/>
    </location>
</feature>
<dbReference type="Proteomes" id="UP000288227">
    <property type="component" value="Unassembled WGS sequence"/>
</dbReference>
<dbReference type="AlphaFoldDB" id="A0A401U8W7"/>
<protein>
    <submittedName>
        <fullName evidence="2">Uncharacterized protein</fullName>
    </submittedName>
</protein>
<reference evidence="2 3" key="1">
    <citation type="submission" date="2018-11" db="EMBL/GenBank/DDBJ databases">
        <title>Chryseotalea sanarue gen. nov., sp., nov., a member of the family Cytophagaceae, isolated from a brackish lake in Hamamatsu Japan.</title>
        <authorList>
            <person name="Maejima Y."/>
            <person name="Iino T."/>
            <person name="Muraguchi Y."/>
            <person name="Fukuda K."/>
            <person name="Ohkuma M."/>
            <person name="Moriuchi R."/>
            <person name="Dohra H."/>
            <person name="Kimbara K."/>
            <person name="Shintani M."/>
        </authorList>
    </citation>
    <scope>NUCLEOTIDE SEQUENCE [LARGE SCALE GENOMIC DNA]</scope>
    <source>
        <strain evidence="2 3">Ys</strain>
    </source>
</reference>
<dbReference type="RefSeq" id="WP_127121952.1">
    <property type="nucleotide sequence ID" value="NZ_BHXQ01000002.1"/>
</dbReference>
<keyword evidence="1" id="KW-0472">Membrane</keyword>